<dbReference type="Gene3D" id="2.60.40.200">
    <property type="entry name" value="Superoxide dismutase, copper/zinc binding domain"/>
    <property type="match status" value="1"/>
</dbReference>
<dbReference type="GO" id="GO:0006801">
    <property type="term" value="P:superoxide metabolic process"/>
    <property type="evidence" value="ECO:0007669"/>
    <property type="project" value="InterPro"/>
</dbReference>
<reference evidence="3" key="1">
    <citation type="submission" date="2021-01" db="EMBL/GenBank/DDBJ databases">
        <authorList>
            <person name="Corre E."/>
            <person name="Pelletier E."/>
            <person name="Niang G."/>
            <person name="Scheremetjew M."/>
            <person name="Finn R."/>
            <person name="Kale V."/>
            <person name="Holt S."/>
            <person name="Cochrane G."/>
            <person name="Meng A."/>
            <person name="Brown T."/>
            <person name="Cohen L."/>
        </authorList>
    </citation>
    <scope>NUCLEOTIDE SEQUENCE</scope>
    <source>
        <strain evidence="3">CCAP 955/1</strain>
    </source>
</reference>
<keyword evidence="1" id="KW-0472">Membrane</keyword>
<dbReference type="SUPFAM" id="SSF49329">
    <property type="entry name" value="Cu,Zn superoxide dismutase-like"/>
    <property type="match status" value="1"/>
</dbReference>
<dbReference type="EMBL" id="HBIC01012862">
    <property type="protein sequence ID" value="CAE0277563.1"/>
    <property type="molecule type" value="Transcribed_RNA"/>
</dbReference>
<keyword evidence="2" id="KW-0732">Signal</keyword>
<gene>
    <name evidence="3" type="ORF">SELO1098_LOCUS6393</name>
</gene>
<name>A0A7S3GVA8_9STRA</name>
<feature type="signal peptide" evidence="2">
    <location>
        <begin position="1"/>
        <end position="21"/>
    </location>
</feature>
<evidence type="ECO:0000256" key="1">
    <source>
        <dbReference type="SAM" id="Phobius"/>
    </source>
</evidence>
<organism evidence="3">
    <name type="scientific">Spumella elongata</name>
    <dbReference type="NCBI Taxonomy" id="89044"/>
    <lineage>
        <taxon>Eukaryota</taxon>
        <taxon>Sar</taxon>
        <taxon>Stramenopiles</taxon>
        <taxon>Ochrophyta</taxon>
        <taxon>Chrysophyceae</taxon>
        <taxon>Chromulinales</taxon>
        <taxon>Chromulinaceae</taxon>
        <taxon>Spumella</taxon>
    </lineage>
</organism>
<evidence type="ECO:0000256" key="2">
    <source>
        <dbReference type="SAM" id="SignalP"/>
    </source>
</evidence>
<feature type="chain" id="PRO_5031051484" description="Membrane-associated protein" evidence="2">
    <location>
        <begin position="22"/>
        <end position="293"/>
    </location>
</feature>
<evidence type="ECO:0000313" key="3">
    <source>
        <dbReference type="EMBL" id="CAE0277563.1"/>
    </source>
</evidence>
<sequence>MVHSLLLVVLSALVCASLVSSQEYYYCADVSVAAGGGVSTTSQGYFSMKIGEGYSKYAFSVDLSAVDNCDFSVYPTVAYHIHTNTFVNSCTDTNGHYDPSLACSEKSQAHATSCTQLSRTSASGYVYTCAATAGTVTYSTPTGGCEVGDLSGKLGKITLPASKVAASSQVYTDYVPPYNYNYGQSTTGVTSGWASIVFHCGDAAGTRIACGNFALTTQSGTASCGNFDADAWVQNESCDNNDDNADLSEAGFDALVAVVVVGWVLVAVLFVYACFCRGPLSGDAKPMMNSNSA</sequence>
<dbReference type="GO" id="GO:0046872">
    <property type="term" value="F:metal ion binding"/>
    <property type="evidence" value="ECO:0007669"/>
    <property type="project" value="InterPro"/>
</dbReference>
<proteinExistence type="predicted"/>
<protein>
    <recommendedName>
        <fullName evidence="4">Membrane-associated protein</fullName>
    </recommendedName>
</protein>
<dbReference type="AlphaFoldDB" id="A0A7S3GVA8"/>
<dbReference type="InterPro" id="IPR036423">
    <property type="entry name" value="SOD-like_Cu/Zn_dom_sf"/>
</dbReference>
<keyword evidence="1" id="KW-0812">Transmembrane</keyword>
<evidence type="ECO:0008006" key="4">
    <source>
        <dbReference type="Google" id="ProtNLM"/>
    </source>
</evidence>
<keyword evidence="1" id="KW-1133">Transmembrane helix</keyword>
<feature type="transmembrane region" description="Helical" evidence="1">
    <location>
        <begin position="254"/>
        <end position="275"/>
    </location>
</feature>
<accession>A0A7S3GVA8</accession>